<evidence type="ECO:0000256" key="1">
    <source>
        <dbReference type="SAM" id="MobiDB-lite"/>
    </source>
</evidence>
<keyword evidence="3" id="KW-1185">Reference proteome</keyword>
<dbReference type="Proteomes" id="UP000799118">
    <property type="component" value="Unassembled WGS sequence"/>
</dbReference>
<sequence>MRSLPSFKIIPPGHTFVAYNELFLTSIRAKRLQNELYTDLYEFEGVPPKVDLAEYPTVATFALVEEYFERIMKAIDNKQWDELWTSNIALTFKTFPVSNTSFDIPSTIGITSWTTNLIWPWQEFHLDNSSSDAKVVPYIDVCRAIAWKLFKDQTEEDRALHLAFVEEWLEWLEPTEEDFGYSEWIRKWLEDNWRWLRLGTQDAWYNAGKDVVSVELSEYQDLDLQKTWAEFSEHKRENPLVPPKGSSWEVMDWNDVGCKVRLRSKSYSEDDTDEEEDGTEEEGSDTESMGWGGERPFWRM</sequence>
<dbReference type="AlphaFoldDB" id="A0A6A4IMG5"/>
<dbReference type="OrthoDB" id="10037289at2759"/>
<protein>
    <submittedName>
        <fullName evidence="2">Uncharacterized protein</fullName>
    </submittedName>
</protein>
<organism evidence="2 3">
    <name type="scientific">Gymnopus androsaceus JB14</name>
    <dbReference type="NCBI Taxonomy" id="1447944"/>
    <lineage>
        <taxon>Eukaryota</taxon>
        <taxon>Fungi</taxon>
        <taxon>Dikarya</taxon>
        <taxon>Basidiomycota</taxon>
        <taxon>Agaricomycotina</taxon>
        <taxon>Agaricomycetes</taxon>
        <taxon>Agaricomycetidae</taxon>
        <taxon>Agaricales</taxon>
        <taxon>Marasmiineae</taxon>
        <taxon>Omphalotaceae</taxon>
        <taxon>Gymnopus</taxon>
    </lineage>
</organism>
<evidence type="ECO:0000313" key="2">
    <source>
        <dbReference type="EMBL" id="KAE9410017.1"/>
    </source>
</evidence>
<feature type="compositionally biased region" description="Acidic residues" evidence="1">
    <location>
        <begin position="269"/>
        <end position="285"/>
    </location>
</feature>
<reference evidence="2" key="1">
    <citation type="journal article" date="2019" name="Environ. Microbiol.">
        <title>Fungal ecological strategies reflected in gene transcription - a case study of two litter decomposers.</title>
        <authorList>
            <person name="Barbi F."/>
            <person name="Kohler A."/>
            <person name="Barry K."/>
            <person name="Baskaran P."/>
            <person name="Daum C."/>
            <person name="Fauchery L."/>
            <person name="Ihrmark K."/>
            <person name="Kuo A."/>
            <person name="LaButti K."/>
            <person name="Lipzen A."/>
            <person name="Morin E."/>
            <person name="Grigoriev I.V."/>
            <person name="Henrissat B."/>
            <person name="Lindahl B."/>
            <person name="Martin F."/>
        </authorList>
    </citation>
    <scope>NUCLEOTIDE SEQUENCE</scope>
    <source>
        <strain evidence="2">JB14</strain>
    </source>
</reference>
<proteinExistence type="predicted"/>
<evidence type="ECO:0000313" key="3">
    <source>
        <dbReference type="Proteomes" id="UP000799118"/>
    </source>
</evidence>
<feature type="region of interest" description="Disordered" evidence="1">
    <location>
        <begin position="265"/>
        <end position="300"/>
    </location>
</feature>
<dbReference type="EMBL" id="ML769386">
    <property type="protein sequence ID" value="KAE9410017.1"/>
    <property type="molecule type" value="Genomic_DNA"/>
</dbReference>
<accession>A0A6A4IMG5</accession>
<name>A0A6A4IMG5_9AGAR</name>
<gene>
    <name evidence="2" type="ORF">BT96DRAFT_1077539</name>
</gene>